<evidence type="ECO:0000313" key="2">
    <source>
        <dbReference type="EMBL" id="RPB20083.1"/>
    </source>
</evidence>
<name>A0A3N4LB33_9PEZI</name>
<organism evidence="2 3">
    <name type="scientific">Terfezia boudieri ATCC MYA-4762</name>
    <dbReference type="NCBI Taxonomy" id="1051890"/>
    <lineage>
        <taxon>Eukaryota</taxon>
        <taxon>Fungi</taxon>
        <taxon>Dikarya</taxon>
        <taxon>Ascomycota</taxon>
        <taxon>Pezizomycotina</taxon>
        <taxon>Pezizomycetes</taxon>
        <taxon>Pezizales</taxon>
        <taxon>Pezizaceae</taxon>
        <taxon>Terfezia</taxon>
    </lineage>
</organism>
<dbReference type="AlphaFoldDB" id="A0A3N4LB33"/>
<feature type="transmembrane region" description="Helical" evidence="1">
    <location>
        <begin position="145"/>
        <end position="167"/>
    </location>
</feature>
<dbReference type="InParanoid" id="A0A3N4LB33"/>
<reference evidence="2 3" key="1">
    <citation type="journal article" date="2018" name="Nat. Ecol. Evol.">
        <title>Pezizomycetes genomes reveal the molecular basis of ectomycorrhizal truffle lifestyle.</title>
        <authorList>
            <person name="Murat C."/>
            <person name="Payen T."/>
            <person name="Noel B."/>
            <person name="Kuo A."/>
            <person name="Morin E."/>
            <person name="Chen J."/>
            <person name="Kohler A."/>
            <person name="Krizsan K."/>
            <person name="Balestrini R."/>
            <person name="Da Silva C."/>
            <person name="Montanini B."/>
            <person name="Hainaut M."/>
            <person name="Levati E."/>
            <person name="Barry K.W."/>
            <person name="Belfiori B."/>
            <person name="Cichocki N."/>
            <person name="Clum A."/>
            <person name="Dockter R.B."/>
            <person name="Fauchery L."/>
            <person name="Guy J."/>
            <person name="Iotti M."/>
            <person name="Le Tacon F."/>
            <person name="Lindquist E.A."/>
            <person name="Lipzen A."/>
            <person name="Malagnac F."/>
            <person name="Mello A."/>
            <person name="Molinier V."/>
            <person name="Miyauchi S."/>
            <person name="Poulain J."/>
            <person name="Riccioni C."/>
            <person name="Rubini A."/>
            <person name="Sitrit Y."/>
            <person name="Splivallo R."/>
            <person name="Traeger S."/>
            <person name="Wang M."/>
            <person name="Zifcakova L."/>
            <person name="Wipf D."/>
            <person name="Zambonelli A."/>
            <person name="Paolocci F."/>
            <person name="Nowrousian M."/>
            <person name="Ottonello S."/>
            <person name="Baldrian P."/>
            <person name="Spatafora J.W."/>
            <person name="Henrissat B."/>
            <person name="Nagy L.G."/>
            <person name="Aury J.M."/>
            <person name="Wincker P."/>
            <person name="Grigoriev I.V."/>
            <person name="Bonfante P."/>
            <person name="Martin F.M."/>
        </authorList>
    </citation>
    <scope>NUCLEOTIDE SEQUENCE [LARGE SCALE GENOMIC DNA]</scope>
    <source>
        <strain evidence="2 3">ATCC MYA-4762</strain>
    </source>
</reference>
<gene>
    <name evidence="2" type="ORF">L211DRAFT_842116</name>
</gene>
<protein>
    <recommendedName>
        <fullName evidence="4">DUF2470 domain-containing protein</fullName>
    </recommendedName>
</protein>
<dbReference type="EMBL" id="ML121578">
    <property type="protein sequence ID" value="RPB20083.1"/>
    <property type="molecule type" value="Genomic_DNA"/>
</dbReference>
<sequence>MAPKGKTTTEPVADPTLLHHPLPVRNLIPQIPQTLLATLLTHHVSAYTPKDIKVTEITPEAISLSYLQPVEDIAFAPVPRSTTIKFTPPLPTIPSQKKCDEDKSTAYEWESTCANRLKVMEAEASKILDGRSDIVVQRYIPPNNFASFFTILQFLILTWLIYVWLRFGEDMPYIGEFFATKVFNKEWKFNMTVCFHAAVLVKRWGDVLQMAKKLRKYGVDLHKRGRVVGPWVWWLITSFLEGWRCERRFDQEVARLGRLKAEAKEAEGETKKEK</sequence>
<evidence type="ECO:0000256" key="1">
    <source>
        <dbReference type="SAM" id="Phobius"/>
    </source>
</evidence>
<proteinExistence type="predicted"/>
<keyword evidence="1" id="KW-0472">Membrane</keyword>
<evidence type="ECO:0000313" key="3">
    <source>
        <dbReference type="Proteomes" id="UP000267821"/>
    </source>
</evidence>
<dbReference type="OrthoDB" id="5553410at2759"/>
<keyword evidence="1" id="KW-0812">Transmembrane</keyword>
<evidence type="ECO:0008006" key="4">
    <source>
        <dbReference type="Google" id="ProtNLM"/>
    </source>
</evidence>
<keyword evidence="1" id="KW-1133">Transmembrane helix</keyword>
<dbReference type="Proteomes" id="UP000267821">
    <property type="component" value="Unassembled WGS sequence"/>
</dbReference>
<accession>A0A3N4LB33</accession>
<keyword evidence="3" id="KW-1185">Reference proteome</keyword>